<proteinExistence type="predicted"/>
<evidence type="ECO:0000313" key="4">
    <source>
        <dbReference type="EMBL" id="VYT21651.1"/>
    </source>
</evidence>
<dbReference type="SMART" id="SM00710">
    <property type="entry name" value="PbH1"/>
    <property type="match status" value="8"/>
</dbReference>
<reference evidence="4" key="1">
    <citation type="submission" date="2019-11" db="EMBL/GenBank/DDBJ databases">
        <authorList>
            <person name="Feng L."/>
        </authorList>
    </citation>
    <scope>NUCLEOTIDE SEQUENCE</scope>
    <source>
        <strain evidence="4">BgluceraseaLFYP119</strain>
    </source>
</reference>
<dbReference type="InterPro" id="IPR006626">
    <property type="entry name" value="PbH1"/>
</dbReference>
<evidence type="ECO:0000256" key="1">
    <source>
        <dbReference type="SAM" id="MobiDB-lite"/>
    </source>
</evidence>
<gene>
    <name evidence="4" type="ORF">BGLFYP119_02305</name>
</gene>
<keyword evidence="2" id="KW-1133">Transmembrane helix</keyword>
<protein>
    <recommendedName>
        <fullName evidence="5">Cna B-type domain-containing protein</fullName>
    </recommendedName>
</protein>
<keyword evidence="2" id="KW-0812">Transmembrane</keyword>
<feature type="compositionally biased region" description="Acidic residues" evidence="1">
    <location>
        <begin position="102"/>
        <end position="147"/>
    </location>
</feature>
<evidence type="ECO:0000256" key="3">
    <source>
        <dbReference type="SAM" id="SignalP"/>
    </source>
</evidence>
<evidence type="ECO:0008006" key="5">
    <source>
        <dbReference type="Google" id="ProtNLM"/>
    </source>
</evidence>
<dbReference type="EMBL" id="CACRST010000022">
    <property type="protein sequence ID" value="VYT21651.1"/>
    <property type="molecule type" value="Genomic_DNA"/>
</dbReference>
<keyword evidence="3" id="KW-0732">Signal</keyword>
<feature type="region of interest" description="Disordered" evidence="1">
    <location>
        <begin position="80"/>
        <end position="147"/>
    </location>
</feature>
<feature type="transmembrane region" description="Helical" evidence="2">
    <location>
        <begin position="2691"/>
        <end position="2710"/>
    </location>
</feature>
<feature type="chain" id="PRO_5027031114" description="Cna B-type domain-containing protein" evidence="3">
    <location>
        <begin position="37"/>
        <end position="2725"/>
    </location>
</feature>
<dbReference type="Gene3D" id="2.160.20.110">
    <property type="match status" value="1"/>
</dbReference>
<evidence type="ECO:0000256" key="2">
    <source>
        <dbReference type="SAM" id="Phobius"/>
    </source>
</evidence>
<accession>A0A6N2UZV9</accession>
<dbReference type="Gene3D" id="2.60.40.1140">
    <property type="entry name" value="Collagen-binding surface protein Cna, B-type domain"/>
    <property type="match status" value="1"/>
</dbReference>
<name>A0A6N2UZV9_9FIRM</name>
<feature type="signal peptide" evidence="3">
    <location>
        <begin position="1"/>
        <end position="36"/>
    </location>
</feature>
<organism evidence="4">
    <name type="scientific">Blautia glucerasea</name>
    <dbReference type="NCBI Taxonomy" id="536633"/>
    <lineage>
        <taxon>Bacteria</taxon>
        <taxon>Bacillati</taxon>
        <taxon>Bacillota</taxon>
        <taxon>Clostridia</taxon>
        <taxon>Lachnospirales</taxon>
        <taxon>Lachnospiraceae</taxon>
        <taxon>Blautia</taxon>
    </lineage>
</organism>
<feature type="compositionally biased region" description="Low complexity" evidence="1">
    <location>
        <begin position="86"/>
        <end position="101"/>
    </location>
</feature>
<sequence>MKDKKMKFLLRNKIWKKGTAWLLVFSIVLQTMPVYAQDIAGDITGDISADAWEEPVGETETPPEDIFSDEGGVPEDIFESNQSQTEVPPLEQEQVPEVPQENPEDIFSDDMNVPEEGFESASPENEESEEIFESDQPAEEEALTEQEQTLEETAALFENGLIKIYNIKQLQAIGTDVPVMTNDMQEELFGTGEEILDGEEVVTYGADADYMLMNEIPLVSEEIWTLPEGFTGTFAGAPTEDSVLYDRATDTVYVYNNYQLHLIASETSAEEPVMSNDMFPEKLGIGQLLYKDGTPAGESLEEAQEYLTYSKEHHYVLSPSFTEQMPELMAETYKATQEDEKQGQKGGRDYIGQQYTTIEGEKYILIGNEQQLRAIGSDKSVTPMLFLRTEVKFLLGLLGKKEVVIPYYPGDTDLNMTSMNGTGIKHEDIEKGTEDFQYKKEQDKKNQLMGIEWGNENLLEGIVSIVGGLLAGVFKILGGSKELVGIKVDENNKTSISAHDGIIGTNPEYTPFHDLRQEYEGLKYSSDANYIIFRNIDLSQGEHSNGQNDNWTPIHLSGKMEGRLDMEANKIPKIQNIHIEQSGPLNMETTSGIGFFGTITNIMDENTLGSAGTTVVKNIHLENVSVNNTSTTVEENVGSLIELVTKLLGGLLGGLLDLVTPIIGNLKLGEVIKELLTLKKQSPDLFATGSFAGRIVGDVHVENCTVDQASVTSARGISGGFVGFTEGVEKYDGLSGILGGVVKVLSILLNILPGVGLGDLITILLKNDVNLGALIPTGYHNPVITGCSVTLSNGNIGNATQDYNGGFVGIQTGTRIFNSSVSGLASVQANNGAGGFAGLERDAIIKGLLNDAGIKLYDLDVKSRQENCKVNSSNLAITATASYAGGFNGIMANSISSASTVSALSSVKANKYAGGFAGRATVGYGTTLGTPDEKAPSLIGSVGKLLGDVLTSDKENVRNQLLTLAGVMPSKLHGCTVDGNNLVIESAGDYAGGMLGQGDGVKIKPVEDAAFTSGSAGGKVTGLKAVKANRYAGGIAGSVVTADAIGVLNQTLGVGQFIPFELSQVSVEGTNWTVTATEKYAAGACGLMLGGTADGVTINNIQNITAGNYTGGFAGRTGASSLASAGGLDVLGLVKLKNVLSLANGIQVTIKNCQTIGAASGLTILSNGTAVLTDGEDFIAGGFIGESVASVVENSHVKNLKSVAAKRDTNKTKGSYAGGFLGRSHTGGLAGLAEKEDGNLKLPGIVTVDSLLNLVPYLLPKYTNTTVTFISNGEDPQVEGQIAGGYAGAMQSGKVDNSTIAEAYAVYGLEKVKGESHAGGFAGKVDAGAAAASDGLNLLGGILKLDIGQLLNVLQVYIPIIQSAGVKSAEKGFTVEATDTDSYAGGYLGYGGGVQIKDSDVTSLKHTKVTPPGDSLESANGKSYFSGASQYAVKGGKFAGGYAGCVDIDSAAAVGGGLKLLGNIQLTNLLEALNVVASTIKNSDVNGCVGGYSVLANGSDANNQNLGKAGGFIGEMSGTIIKNSDANLFAYIIGREAAGGYAGIMEPGNVASVLKDGNILDGLLNVTDSLANLVQSFIPIIEDSQTSSVPCGGAVRADGLTSTQCVRGLAGGYVGYNHGGRILGYAAKNGGKECAAIRIRSVYGGEFSGGFTGLMETADLADTGNLNLLFGLLSTSNVLSLLGAVYPTETNTAVYGPLRKVNMDTWNKWAEAVGSNGVYGDQFPNTTVGSEQALQDAIKKYAYGYNVKAGRTSVGTQAMEAGAAGGYVGRMKAGVVTNAHAWDAKNITAYTSAGGFAGEMKTGGAAEVGAVSLIGLPITGSISAVQTFVPVIRNSDITGFQSGMTVKATGIPEKASSLNIEKVGYAGGYVGHMLGGQIWGNWSKASTFSATDAVPDQNNKRCFVANLRKVEGTKAVGGFAGQIDPASAAALDTASSGGLLGGLLQSLIKTPGDLLSLLNTTVSTVQGADVSAWDDWGIIINGAYTNGTGNTAYAKAAGGFAGEINGAVIGELNKSDNGVHVSNIRSVTGGEYAGGFFGLADVSAVAQVSDGGNTNILAELLKLGGTSVLDAFRTFIYDSDVSGAKDAGLEVQARESKKTEYVNDPVYTGAAGGFGGAMLNGSAKGSKVINLRKVNGLSYTGGFIGHMGKSGTVDLDNLGALGNLLSAGAGVLDIFGSHADNCSVSGVPGGFTVHSNSKINQQDGSEIAGGFTGYSDLGRMSGNTVTGLKQVTSGEIAGGFAGKTNFAYLADINVNSELVKYLVQGVNKILKALWLGELQENTNIQINLGIIKINALYDGNLVSLNLFGLKIKISLVRESQLAIIEIGDSVIQLNCSDDGTIGEEQLKNEINVSLIKANRTKIDSCKVTGIAEGYDVYGGGAGNNANGTGEYGIAGGFVGWNNEGLLKNNNMYFADVIRGAKNLTGPFTGKTNLKSNWDFIEFAGIEGENNRYRIYRNGTEKYENLTDKFGNSLQEEYSTSDVWKNIYTIKHMTADKVEKFSDLKDAILKHLVSKAEDTAMAEVYQEDGAMAVLMANTATTPTEPGGGEETPDVQDPCKDLIELRVKKVWKGDEEKDRPNEVVFQIIRTYEVNGQETTDINFNKEVILTKEDAQTADIWEKVLSGPEYTAYHVGEDGKKYYYTYHISETKVDGYTTEITYPGKPENNKYHYSITVTNSKNWFEIPLPETGGWGTTGIYTVGVLLLCFVAVMEYRKRKSKRSQSSYK</sequence>
<keyword evidence="2" id="KW-0472">Membrane</keyword>